<evidence type="ECO:0000256" key="1">
    <source>
        <dbReference type="ARBA" id="ARBA00004613"/>
    </source>
</evidence>
<dbReference type="Proteomes" id="UP001162483">
    <property type="component" value="Unassembled WGS sequence"/>
</dbReference>
<organism evidence="8 9">
    <name type="scientific">Staurois parvus</name>
    <dbReference type="NCBI Taxonomy" id="386267"/>
    <lineage>
        <taxon>Eukaryota</taxon>
        <taxon>Metazoa</taxon>
        <taxon>Chordata</taxon>
        <taxon>Craniata</taxon>
        <taxon>Vertebrata</taxon>
        <taxon>Euteleostomi</taxon>
        <taxon>Amphibia</taxon>
        <taxon>Batrachia</taxon>
        <taxon>Anura</taxon>
        <taxon>Neobatrachia</taxon>
        <taxon>Ranoidea</taxon>
        <taxon>Ranidae</taxon>
        <taxon>Staurois</taxon>
    </lineage>
</organism>
<keyword evidence="5" id="KW-0325">Glycoprotein</keyword>
<evidence type="ECO:0000256" key="4">
    <source>
        <dbReference type="ARBA" id="ARBA00022729"/>
    </source>
</evidence>
<comment type="caution">
    <text evidence="8">The sequence shown here is derived from an EMBL/GenBank/DDBJ whole genome shotgun (WGS) entry which is preliminary data.</text>
</comment>
<dbReference type="PANTHER" id="PTHR31703">
    <property type="entry name" value="UPF0669 PROTEIN C6ORF120"/>
    <property type="match status" value="1"/>
</dbReference>
<evidence type="ECO:0000256" key="2">
    <source>
        <dbReference type="ARBA" id="ARBA00008960"/>
    </source>
</evidence>
<keyword evidence="3" id="KW-0964">Secreted</keyword>
<dbReference type="Pfam" id="PF17065">
    <property type="entry name" value="UPF0669"/>
    <property type="match status" value="1"/>
</dbReference>
<feature type="chain" id="PRO_5046178915" evidence="7">
    <location>
        <begin position="26"/>
        <end position="186"/>
    </location>
</feature>
<dbReference type="EMBL" id="CATNWA010017254">
    <property type="protein sequence ID" value="CAI9599141.1"/>
    <property type="molecule type" value="Genomic_DNA"/>
</dbReference>
<feature type="signal peptide" evidence="7">
    <location>
        <begin position="1"/>
        <end position="25"/>
    </location>
</feature>
<evidence type="ECO:0000313" key="8">
    <source>
        <dbReference type="EMBL" id="CAI9599141.1"/>
    </source>
</evidence>
<comment type="similarity">
    <text evidence="2">Belongs to the UPF0669 family.</text>
</comment>
<evidence type="ECO:0000256" key="5">
    <source>
        <dbReference type="ARBA" id="ARBA00023180"/>
    </source>
</evidence>
<evidence type="ECO:0000256" key="3">
    <source>
        <dbReference type="ARBA" id="ARBA00022525"/>
    </source>
</evidence>
<name>A0ABN9FQ02_9NEOB</name>
<dbReference type="InterPro" id="IPR031420">
    <property type="entry name" value="UPF0669"/>
</dbReference>
<evidence type="ECO:0000313" key="9">
    <source>
        <dbReference type="Proteomes" id="UP001162483"/>
    </source>
</evidence>
<comment type="subcellular location">
    <subcellularLocation>
        <location evidence="1">Secreted</location>
    </subcellularLocation>
</comment>
<accession>A0ABN9FQ02</accession>
<gene>
    <name evidence="8" type="ORF">SPARVUS_LOCUS12548555</name>
</gene>
<evidence type="ECO:0000256" key="7">
    <source>
        <dbReference type="SAM" id="SignalP"/>
    </source>
</evidence>
<dbReference type="PANTHER" id="PTHR31703:SF2">
    <property type="entry name" value="UPF0669 PROTEIN C6ORF120"/>
    <property type="match status" value="1"/>
</dbReference>
<keyword evidence="9" id="KW-1185">Reference proteome</keyword>
<feature type="region of interest" description="Disordered" evidence="6">
    <location>
        <begin position="141"/>
        <end position="162"/>
    </location>
</feature>
<keyword evidence="4 7" id="KW-0732">Signal</keyword>
<proteinExistence type="inferred from homology"/>
<reference evidence="8" key="1">
    <citation type="submission" date="2023-05" db="EMBL/GenBank/DDBJ databases">
        <authorList>
            <person name="Stuckert A."/>
        </authorList>
    </citation>
    <scope>NUCLEOTIDE SEQUENCE</scope>
</reference>
<protein>
    <submittedName>
        <fullName evidence="8">Uncharacterized protein</fullName>
    </submittedName>
</protein>
<sequence>MVSYHKKSILTLFALYSLFIIECFSSEEIPEEWMLLHVVQGQVGAGNYSYLRLNHEGMIILEMQSLRGDADMYVSDATLNPSFDEYDLQSMTCGLDIIVVPDQFKRPVGIGIYGHPSYIESEFEIKVYYDQTIREDPFAEASYDPEQMEESHRKQRQPQFEATREEESVLQTILIGILKIVLEILF</sequence>
<evidence type="ECO:0000256" key="6">
    <source>
        <dbReference type="SAM" id="MobiDB-lite"/>
    </source>
</evidence>